<dbReference type="InterPro" id="IPR038107">
    <property type="entry name" value="Glycos_transf_N_sf"/>
</dbReference>
<name>A0A381PV49_9ZZZZ</name>
<dbReference type="PANTHER" id="PTHR42755">
    <property type="entry name" value="3-DEOXY-MANNO-OCTULOSONATE CYTIDYLYLTRANSFERASE"/>
    <property type="match status" value="1"/>
</dbReference>
<organism evidence="3">
    <name type="scientific">marine metagenome</name>
    <dbReference type="NCBI Taxonomy" id="408172"/>
    <lineage>
        <taxon>unclassified sequences</taxon>
        <taxon>metagenomes</taxon>
        <taxon>ecological metagenomes</taxon>
    </lineage>
</organism>
<dbReference type="Gene3D" id="3.40.50.2000">
    <property type="entry name" value="Glycogen Phosphorylase B"/>
    <property type="match status" value="1"/>
</dbReference>
<dbReference type="GO" id="GO:0016740">
    <property type="term" value="F:transferase activity"/>
    <property type="evidence" value="ECO:0007669"/>
    <property type="project" value="UniProtKB-KW"/>
</dbReference>
<dbReference type="SUPFAM" id="SSF53756">
    <property type="entry name" value="UDP-Glycosyltransferase/glycogen phosphorylase"/>
    <property type="match status" value="1"/>
</dbReference>
<proteinExistence type="predicted"/>
<dbReference type="AlphaFoldDB" id="A0A381PV49"/>
<dbReference type="PANTHER" id="PTHR42755:SF1">
    <property type="entry name" value="3-DEOXY-D-MANNO-OCTULOSONIC ACID TRANSFERASE, MITOCHONDRIAL-RELATED"/>
    <property type="match status" value="1"/>
</dbReference>
<dbReference type="GO" id="GO:0005886">
    <property type="term" value="C:plasma membrane"/>
    <property type="evidence" value="ECO:0007669"/>
    <property type="project" value="TreeGrafter"/>
</dbReference>
<sequence>MALPQGLYRIVLRTLRVLSPVLTKGKSKLGRGLRGRRDAHERLAAAATPLADRPVVWVHASSVGESLQARAVIDVLRGRIPGIHVVFTFFSPSAEAVQGTFPADVSSYLPWDLPEVMGPVLDAVRPDVIVFTQREVWPTLAEEAATRGVPTVLIAGAIPQGAGRLSRPGRILLGPAFRSLRAVAAISKEDGDRFGLLGVEKDRVTVTGDPGIDGVRDRAARIDRGAPHMQIFGTGLRGEGGPILVAGSTWPSDEKVLIPALARVREVVPGLRLVLAPHEPGGYDFVGLGRRLAADGWTPALFRKVGEVHGVDAILVDRVGVLADLYGLASVAYVGGGFHKSGLHSVLEPAAVGVPVLIGPQYQGSVHATRLLAVGGARAVADADVLAVTLREWLEVPGKNKERGQLAMDYIENQREAAEYTADLITQFLPQEDRPGTLSEGEI</sequence>
<evidence type="ECO:0000256" key="1">
    <source>
        <dbReference type="ARBA" id="ARBA00022679"/>
    </source>
</evidence>
<dbReference type="EMBL" id="UINC01001105">
    <property type="protein sequence ID" value="SUZ70941.1"/>
    <property type="molecule type" value="Genomic_DNA"/>
</dbReference>
<gene>
    <name evidence="3" type="ORF">METZ01_LOCUS23795</name>
</gene>
<dbReference type="GO" id="GO:0009245">
    <property type="term" value="P:lipid A biosynthetic process"/>
    <property type="evidence" value="ECO:0007669"/>
    <property type="project" value="TreeGrafter"/>
</dbReference>
<dbReference type="InterPro" id="IPR039901">
    <property type="entry name" value="Kdotransferase"/>
</dbReference>
<dbReference type="InterPro" id="IPR007507">
    <property type="entry name" value="Glycos_transf_N"/>
</dbReference>
<dbReference type="Gene3D" id="3.40.50.11720">
    <property type="entry name" value="3-Deoxy-D-manno-octulosonic-acid transferase, N-terminal domain"/>
    <property type="match status" value="1"/>
</dbReference>
<feature type="domain" description="3-deoxy-D-manno-octulosonic-acid transferase N-terminal" evidence="2">
    <location>
        <begin position="40"/>
        <end position="209"/>
    </location>
</feature>
<dbReference type="Pfam" id="PF04413">
    <property type="entry name" value="Glycos_transf_N"/>
    <property type="match status" value="1"/>
</dbReference>
<keyword evidence="1" id="KW-0808">Transferase</keyword>
<accession>A0A381PV49</accession>
<evidence type="ECO:0000259" key="2">
    <source>
        <dbReference type="Pfam" id="PF04413"/>
    </source>
</evidence>
<protein>
    <recommendedName>
        <fullName evidence="2">3-deoxy-D-manno-octulosonic-acid transferase N-terminal domain-containing protein</fullName>
    </recommendedName>
</protein>
<reference evidence="3" key="1">
    <citation type="submission" date="2018-05" db="EMBL/GenBank/DDBJ databases">
        <authorList>
            <person name="Lanie J.A."/>
            <person name="Ng W.-L."/>
            <person name="Kazmierczak K.M."/>
            <person name="Andrzejewski T.M."/>
            <person name="Davidsen T.M."/>
            <person name="Wayne K.J."/>
            <person name="Tettelin H."/>
            <person name="Glass J.I."/>
            <person name="Rusch D."/>
            <person name="Podicherti R."/>
            <person name="Tsui H.-C.T."/>
            <person name="Winkler M.E."/>
        </authorList>
    </citation>
    <scope>NUCLEOTIDE SEQUENCE</scope>
</reference>
<evidence type="ECO:0000313" key="3">
    <source>
        <dbReference type="EMBL" id="SUZ70941.1"/>
    </source>
</evidence>